<proteinExistence type="predicted"/>
<organism evidence="1 2">
    <name type="scientific">Limnoglobus roseus</name>
    <dbReference type="NCBI Taxonomy" id="2598579"/>
    <lineage>
        <taxon>Bacteria</taxon>
        <taxon>Pseudomonadati</taxon>
        <taxon>Planctomycetota</taxon>
        <taxon>Planctomycetia</taxon>
        <taxon>Gemmatales</taxon>
        <taxon>Gemmataceae</taxon>
        <taxon>Limnoglobus</taxon>
    </lineage>
</organism>
<evidence type="ECO:0000313" key="1">
    <source>
        <dbReference type="EMBL" id="QEL19054.1"/>
    </source>
</evidence>
<dbReference type="InterPro" id="IPR011990">
    <property type="entry name" value="TPR-like_helical_dom_sf"/>
</dbReference>
<dbReference type="Gene3D" id="1.25.40.10">
    <property type="entry name" value="Tetratricopeptide repeat domain"/>
    <property type="match status" value="2"/>
</dbReference>
<reference evidence="2" key="1">
    <citation type="submission" date="2019-08" db="EMBL/GenBank/DDBJ databases">
        <title>Limnoglobus roseus gen. nov., sp. nov., a novel freshwater planctomycete with a giant genome from the family Gemmataceae.</title>
        <authorList>
            <person name="Kulichevskaya I.S."/>
            <person name="Naumoff D.G."/>
            <person name="Miroshnikov K."/>
            <person name="Ivanova A."/>
            <person name="Philippov D.A."/>
            <person name="Hakobyan A."/>
            <person name="Rijpstra I.C."/>
            <person name="Sinninghe Damste J.S."/>
            <person name="Liesack W."/>
            <person name="Dedysh S.N."/>
        </authorList>
    </citation>
    <scope>NUCLEOTIDE SEQUENCE [LARGE SCALE GENOMIC DNA]</scope>
    <source>
        <strain evidence="2">PX52</strain>
    </source>
</reference>
<protein>
    <submittedName>
        <fullName evidence="1">Outer membrane protein assembly factor BamD</fullName>
    </submittedName>
</protein>
<dbReference type="AlphaFoldDB" id="A0A5C1APB0"/>
<evidence type="ECO:0000313" key="2">
    <source>
        <dbReference type="Proteomes" id="UP000324974"/>
    </source>
</evidence>
<sequence>MSGDGVPANGFGGIDVKGTFARCRFLLLLGAGLLSAGCTTFKNIKQKASDSTKGLISKSYDDPKAADKMADAERRYQANEFSSAQSTFHEIADNNLNPAIMCEKARFLEAESFRQLKKYPDAVDTYHKMLVEHPTGAYREQACAEMFKVADYWLDDTRAEIQAEQDGENMYMHKMKRLFVYDKTKPTLDREGRALQALENVHLNDITGPTADKALFWCGFVNFYRGNFVEADHYFSTLIEFHKDSPLRPKATELAIISKNNSTGGAVYDGQKSAEALQLVRHAEASMPEFTDGERKDFLTRQKLAIRSQQAEKDFKTAEYHEQTKHPGSAYFCYEIVRRRYPGTKYSDLATQRMEAIRANAPTDSKKAKEYGPLQTAVKQFEAVLGRKEGEVRPGILPVAATAPVVPPAQQP</sequence>
<dbReference type="KEGG" id="lrs:PX52LOC_06108"/>
<dbReference type="Proteomes" id="UP000324974">
    <property type="component" value="Chromosome"/>
</dbReference>
<gene>
    <name evidence="1" type="ORF">PX52LOC_06108</name>
</gene>
<keyword evidence="2" id="KW-1185">Reference proteome</keyword>
<accession>A0A5C1APB0</accession>
<dbReference type="EMBL" id="CP042425">
    <property type="protein sequence ID" value="QEL19054.1"/>
    <property type="molecule type" value="Genomic_DNA"/>
</dbReference>
<name>A0A5C1APB0_9BACT</name>